<protein>
    <submittedName>
        <fullName evidence="3">SDR family NAD(P)-dependent oxidoreductase</fullName>
    </submittedName>
</protein>
<dbReference type="PANTHER" id="PTHR43669:SF12">
    <property type="entry name" value="BLR5618 PROTEIN"/>
    <property type="match status" value="1"/>
</dbReference>
<name>A0A367PN67_CUPNE</name>
<comment type="similarity">
    <text evidence="1">Belongs to the short-chain dehydrogenases/reductases (SDR) family.</text>
</comment>
<organism evidence="3 4">
    <name type="scientific">Cupriavidus necator</name>
    <name type="common">Alcaligenes eutrophus</name>
    <name type="synonym">Ralstonia eutropha</name>
    <dbReference type="NCBI Taxonomy" id="106590"/>
    <lineage>
        <taxon>Bacteria</taxon>
        <taxon>Pseudomonadati</taxon>
        <taxon>Pseudomonadota</taxon>
        <taxon>Betaproteobacteria</taxon>
        <taxon>Burkholderiales</taxon>
        <taxon>Burkholderiaceae</taxon>
        <taxon>Cupriavidus</taxon>
    </lineage>
</organism>
<evidence type="ECO:0000256" key="2">
    <source>
        <dbReference type="ARBA" id="ARBA00023002"/>
    </source>
</evidence>
<reference evidence="3 4" key="1">
    <citation type="submission" date="2018-04" db="EMBL/GenBank/DDBJ databases">
        <title>Cupriavidus necator CR12 genome sequencing and assembly.</title>
        <authorList>
            <person name="Ben Fekih I."/>
            <person name="Mazhar H.S."/>
            <person name="Bello S.K."/>
            <person name="Rensing C."/>
        </authorList>
    </citation>
    <scope>NUCLEOTIDE SEQUENCE [LARGE SCALE GENOMIC DNA]</scope>
    <source>
        <strain evidence="3 4">CR12</strain>
    </source>
</reference>
<dbReference type="SUPFAM" id="SSF51735">
    <property type="entry name" value="NAD(P)-binding Rossmann-fold domains"/>
    <property type="match status" value="1"/>
</dbReference>
<dbReference type="InterPro" id="IPR036291">
    <property type="entry name" value="NAD(P)-bd_dom_sf"/>
</dbReference>
<dbReference type="GO" id="GO:0016491">
    <property type="term" value="F:oxidoreductase activity"/>
    <property type="evidence" value="ECO:0007669"/>
    <property type="project" value="UniProtKB-KW"/>
</dbReference>
<proteinExistence type="inferred from homology"/>
<dbReference type="InterPro" id="IPR002347">
    <property type="entry name" value="SDR_fam"/>
</dbReference>
<dbReference type="Gene3D" id="3.40.50.720">
    <property type="entry name" value="NAD(P)-binding Rossmann-like Domain"/>
    <property type="match status" value="1"/>
</dbReference>
<accession>A0A367PN67</accession>
<dbReference type="PANTHER" id="PTHR43669">
    <property type="entry name" value="5-KETO-D-GLUCONATE 5-REDUCTASE"/>
    <property type="match status" value="1"/>
</dbReference>
<evidence type="ECO:0000313" key="4">
    <source>
        <dbReference type="Proteomes" id="UP000253501"/>
    </source>
</evidence>
<dbReference type="Proteomes" id="UP000253501">
    <property type="component" value="Unassembled WGS sequence"/>
</dbReference>
<gene>
    <name evidence="3" type="ORF">DDK22_07785</name>
</gene>
<evidence type="ECO:0000256" key="1">
    <source>
        <dbReference type="ARBA" id="ARBA00006484"/>
    </source>
</evidence>
<dbReference type="EMBL" id="QDHA01000017">
    <property type="protein sequence ID" value="RCJ09013.1"/>
    <property type="molecule type" value="Genomic_DNA"/>
</dbReference>
<comment type="caution">
    <text evidence="3">The sequence shown here is derived from an EMBL/GenBank/DDBJ whole genome shotgun (WGS) entry which is preliminary data.</text>
</comment>
<dbReference type="Pfam" id="PF00106">
    <property type="entry name" value="adh_short"/>
    <property type="match status" value="1"/>
</dbReference>
<keyword evidence="2" id="KW-0560">Oxidoreductase</keyword>
<evidence type="ECO:0000313" key="3">
    <source>
        <dbReference type="EMBL" id="RCJ09013.1"/>
    </source>
</evidence>
<dbReference type="PRINTS" id="PR00081">
    <property type="entry name" value="GDHRDH"/>
</dbReference>
<dbReference type="RefSeq" id="WP_114131458.1">
    <property type="nucleotide sequence ID" value="NZ_QDHA01000017.1"/>
</dbReference>
<sequence>MRRQFPQGGRIINIGSIAAHAPRPFSSPYTPSKHALLGLIKGIALDGRAFTIVCTPIDIGNALTWLWARMQKGALQANGTEEPEQMVDARQVYDAVVYIADLPLSANVLNMTLMASKMSFLGRG</sequence>
<dbReference type="AlphaFoldDB" id="A0A367PN67"/>